<comment type="caution">
    <text evidence="9">The sequence shown here is derived from an EMBL/GenBank/DDBJ whole genome shotgun (WGS) entry which is preliminary data.</text>
</comment>
<dbReference type="RefSeq" id="WP_264945449.1">
    <property type="nucleotide sequence ID" value="NZ_JAPDRA010000008.1"/>
</dbReference>
<feature type="signal peptide" evidence="8">
    <location>
        <begin position="1"/>
        <end position="25"/>
    </location>
</feature>
<keyword evidence="6" id="KW-0472">Membrane</keyword>
<evidence type="ECO:0000256" key="6">
    <source>
        <dbReference type="ARBA" id="ARBA00023136"/>
    </source>
</evidence>
<evidence type="ECO:0000313" key="9">
    <source>
        <dbReference type="EMBL" id="MFD0947716.1"/>
    </source>
</evidence>
<comment type="similarity">
    <text evidence="2">Belongs to the outer membrane factor (OMF) (TC 1.B.17) family.</text>
</comment>
<dbReference type="EMBL" id="JBHTJG010000008">
    <property type="protein sequence ID" value="MFD0947716.1"/>
    <property type="molecule type" value="Genomic_DNA"/>
</dbReference>
<evidence type="ECO:0000256" key="1">
    <source>
        <dbReference type="ARBA" id="ARBA00004442"/>
    </source>
</evidence>
<evidence type="ECO:0000256" key="5">
    <source>
        <dbReference type="ARBA" id="ARBA00022692"/>
    </source>
</evidence>
<dbReference type="InterPro" id="IPR051906">
    <property type="entry name" value="TolC-like"/>
</dbReference>
<evidence type="ECO:0000256" key="3">
    <source>
        <dbReference type="ARBA" id="ARBA00022448"/>
    </source>
</evidence>
<evidence type="ECO:0000256" key="4">
    <source>
        <dbReference type="ARBA" id="ARBA00022452"/>
    </source>
</evidence>
<keyword evidence="10" id="KW-1185">Reference proteome</keyword>
<dbReference type="SUPFAM" id="SSF56954">
    <property type="entry name" value="Outer membrane efflux proteins (OEP)"/>
    <property type="match status" value="1"/>
</dbReference>
<organism evidence="9 10">
    <name type="scientific">Sphingomonas canadensis</name>
    <dbReference type="NCBI Taxonomy" id="1219257"/>
    <lineage>
        <taxon>Bacteria</taxon>
        <taxon>Pseudomonadati</taxon>
        <taxon>Pseudomonadota</taxon>
        <taxon>Alphaproteobacteria</taxon>
        <taxon>Sphingomonadales</taxon>
        <taxon>Sphingomonadaceae</taxon>
        <taxon>Sphingomonas</taxon>
    </lineage>
</organism>
<gene>
    <name evidence="9" type="ORF">ACFQ1E_15315</name>
</gene>
<protein>
    <submittedName>
        <fullName evidence="9">TolC family protein</fullName>
    </submittedName>
</protein>
<dbReference type="Pfam" id="PF02321">
    <property type="entry name" value="OEP"/>
    <property type="match status" value="2"/>
</dbReference>
<dbReference type="Proteomes" id="UP001596977">
    <property type="component" value="Unassembled WGS sequence"/>
</dbReference>
<dbReference type="Gene3D" id="1.20.1600.10">
    <property type="entry name" value="Outer membrane efflux proteins (OEP)"/>
    <property type="match status" value="1"/>
</dbReference>
<sequence length="423" mass="43614">MRRASALLPALLCVPALVAPAQAQALLTLDQAIAEAQSHAPGLMAADAEAEAAGARVDQARAAGLPSITLTGSVAVGRLDPGGFFGLQADDVVPRAVQATIEQPLFTGGRLGAASDRARAGEQAAAAMRDAARAETAARVAQAYGAVLVAEGQRELLERLVATTAELARHAQDRFEVGDAPRTDVSQANVRLAEARAGLAAAEGGALAARAELARLIGRDPGRLAPLPEPPAVPLLLDDAILTAEANSPAIAAARRALEAAEAGERGARAERMPTVGAFAEASSVRDQFFPGYRGDSAAVGLRARWQFFDGGRTRGQIAEAGANVRAARARLTDATGQVRAAVTAAHAAVNASAAIERAAAEQSAAAEETVRNLRDEVAVGQKPQIDLLDAERDAVGARLALLRARAERVAAAYRLNALFGRY</sequence>
<name>A0ABW3H880_9SPHN</name>
<evidence type="ECO:0000313" key="10">
    <source>
        <dbReference type="Proteomes" id="UP001596977"/>
    </source>
</evidence>
<evidence type="ECO:0000256" key="8">
    <source>
        <dbReference type="SAM" id="SignalP"/>
    </source>
</evidence>
<keyword evidence="7" id="KW-0998">Cell outer membrane</keyword>
<evidence type="ECO:0000256" key="2">
    <source>
        <dbReference type="ARBA" id="ARBA00007613"/>
    </source>
</evidence>
<keyword evidence="8" id="KW-0732">Signal</keyword>
<keyword evidence="3" id="KW-0813">Transport</keyword>
<accession>A0ABW3H880</accession>
<reference evidence="10" key="1">
    <citation type="journal article" date="2019" name="Int. J. Syst. Evol. Microbiol.">
        <title>The Global Catalogue of Microorganisms (GCM) 10K type strain sequencing project: providing services to taxonomists for standard genome sequencing and annotation.</title>
        <authorList>
            <consortium name="The Broad Institute Genomics Platform"/>
            <consortium name="The Broad Institute Genome Sequencing Center for Infectious Disease"/>
            <person name="Wu L."/>
            <person name="Ma J."/>
        </authorList>
    </citation>
    <scope>NUCLEOTIDE SEQUENCE [LARGE SCALE GENOMIC DNA]</scope>
    <source>
        <strain evidence="10">CCUG 62982</strain>
    </source>
</reference>
<dbReference type="InterPro" id="IPR003423">
    <property type="entry name" value="OMP_efflux"/>
</dbReference>
<evidence type="ECO:0000256" key="7">
    <source>
        <dbReference type="ARBA" id="ARBA00023237"/>
    </source>
</evidence>
<dbReference type="PANTHER" id="PTHR30026">
    <property type="entry name" value="OUTER MEMBRANE PROTEIN TOLC"/>
    <property type="match status" value="1"/>
</dbReference>
<comment type="subcellular location">
    <subcellularLocation>
        <location evidence="1">Cell outer membrane</location>
    </subcellularLocation>
</comment>
<keyword evidence="5" id="KW-0812">Transmembrane</keyword>
<feature type="chain" id="PRO_5046047014" evidence="8">
    <location>
        <begin position="26"/>
        <end position="423"/>
    </location>
</feature>
<dbReference type="PANTHER" id="PTHR30026:SF22">
    <property type="entry name" value="OUTER MEMBRANE EFFLUX PROTEIN"/>
    <property type="match status" value="1"/>
</dbReference>
<keyword evidence="4" id="KW-1134">Transmembrane beta strand</keyword>
<proteinExistence type="inferred from homology"/>